<feature type="transmembrane region" description="Helical" evidence="11">
    <location>
        <begin position="262"/>
        <end position="284"/>
    </location>
</feature>
<feature type="transmembrane region" description="Helical" evidence="11">
    <location>
        <begin position="137"/>
        <end position="162"/>
    </location>
</feature>
<evidence type="ECO:0000256" key="9">
    <source>
        <dbReference type="ARBA" id="ARBA00049660"/>
    </source>
</evidence>
<dbReference type="InterPro" id="IPR000292">
    <property type="entry name" value="For/NO2_transpt"/>
</dbReference>
<evidence type="ECO:0000256" key="5">
    <source>
        <dbReference type="ARBA" id="ARBA00022692"/>
    </source>
</evidence>
<keyword evidence="5 11" id="KW-0812">Transmembrane</keyword>
<dbReference type="InterPro" id="IPR024002">
    <property type="entry name" value="For/NO2_transpt_CS"/>
</dbReference>
<dbReference type="PANTHER" id="PTHR30520">
    <property type="entry name" value="FORMATE TRANSPORTER-RELATED"/>
    <property type="match status" value="1"/>
</dbReference>
<evidence type="ECO:0000256" key="1">
    <source>
        <dbReference type="ARBA" id="ARBA00004429"/>
    </source>
</evidence>
<dbReference type="GO" id="GO:0015499">
    <property type="term" value="F:formate transmembrane transporter activity"/>
    <property type="evidence" value="ECO:0007669"/>
    <property type="project" value="TreeGrafter"/>
</dbReference>
<evidence type="ECO:0000256" key="4">
    <source>
        <dbReference type="ARBA" id="ARBA00022519"/>
    </source>
</evidence>
<keyword evidence="7" id="KW-0534">Nitrate assimilation</keyword>
<dbReference type="GO" id="GO:0005886">
    <property type="term" value="C:plasma membrane"/>
    <property type="evidence" value="ECO:0007669"/>
    <property type="project" value="UniProtKB-SubCell"/>
</dbReference>
<keyword evidence="2" id="KW-0813">Transport</keyword>
<keyword evidence="6 11" id="KW-1133">Transmembrane helix</keyword>
<proteinExistence type="inferred from homology"/>
<keyword evidence="3" id="KW-1003">Cell membrane</keyword>
<accession>A0AAN3MB84</accession>
<evidence type="ECO:0000313" key="13">
    <source>
        <dbReference type="Proteomes" id="UP000005056"/>
    </source>
</evidence>
<dbReference type="PANTHER" id="PTHR30520:SF8">
    <property type="entry name" value="NITRITE TRANSPORTER NIRC"/>
    <property type="match status" value="1"/>
</dbReference>
<dbReference type="PROSITE" id="PS01006">
    <property type="entry name" value="FORMATE_NITRITE_TP_2"/>
    <property type="match status" value="1"/>
</dbReference>
<organism evidence="12 13">
    <name type="scientific">Escherichia coli MS 85-1</name>
    <dbReference type="NCBI Taxonomy" id="679202"/>
    <lineage>
        <taxon>Bacteria</taxon>
        <taxon>Pseudomonadati</taxon>
        <taxon>Pseudomonadota</taxon>
        <taxon>Gammaproteobacteria</taxon>
        <taxon>Enterobacterales</taxon>
        <taxon>Enterobacteriaceae</taxon>
        <taxon>Escherichia</taxon>
    </lineage>
</organism>
<evidence type="ECO:0000256" key="3">
    <source>
        <dbReference type="ARBA" id="ARBA00022475"/>
    </source>
</evidence>
<dbReference type="NCBIfam" id="NF008595">
    <property type="entry name" value="PRK11562.1"/>
    <property type="match status" value="1"/>
</dbReference>
<dbReference type="FunFam" id="1.20.1080.10:FF:000008">
    <property type="entry name" value="Nitrite transporter NirC"/>
    <property type="match status" value="1"/>
</dbReference>
<comment type="similarity">
    <text evidence="9">Belongs to the FNT transporter (TC 1.A.16) family.</text>
</comment>
<reference evidence="12 13" key="1">
    <citation type="submission" date="2010-09" db="EMBL/GenBank/DDBJ databases">
        <authorList>
            <person name="Weinstock G."/>
            <person name="Sodergren E."/>
            <person name="Clifton S."/>
            <person name="Fulton L."/>
            <person name="Fulton B."/>
            <person name="Courtney L."/>
            <person name="Fronick C."/>
            <person name="Harrison M."/>
            <person name="Strong C."/>
            <person name="Farmer C."/>
            <person name="Delahaunty K."/>
            <person name="Markovic C."/>
            <person name="Hall O."/>
            <person name="Minx P."/>
            <person name="Tomlinson C."/>
            <person name="Mitreva M."/>
            <person name="Hou S."/>
            <person name="Chen J."/>
            <person name="Wollam A."/>
            <person name="Pepin K.H."/>
            <person name="Johnson M."/>
            <person name="Bhonagiri V."/>
            <person name="Zhang X."/>
            <person name="Suruliraj S."/>
            <person name="Warren W."/>
            <person name="Chinwalla A."/>
            <person name="Mardis E.R."/>
            <person name="Wilson R.K."/>
        </authorList>
    </citation>
    <scope>NUCLEOTIDE SEQUENCE [LARGE SCALE GENOMIC DNA]</scope>
    <source>
        <strain evidence="12 13">MS 85-1</strain>
    </source>
</reference>
<name>A0AAN3MB84_ECOLX</name>
<dbReference type="Gene3D" id="1.20.1080.10">
    <property type="entry name" value="Glycerol uptake facilitator protein"/>
    <property type="match status" value="1"/>
</dbReference>
<dbReference type="Proteomes" id="UP000005056">
    <property type="component" value="Unassembled WGS sequence"/>
</dbReference>
<evidence type="ECO:0000256" key="7">
    <source>
        <dbReference type="ARBA" id="ARBA00023063"/>
    </source>
</evidence>
<feature type="transmembrane region" description="Helical" evidence="11">
    <location>
        <begin position="95"/>
        <end position="116"/>
    </location>
</feature>
<keyword evidence="4" id="KW-0997">Cell inner membrane</keyword>
<dbReference type="GO" id="GO:0042128">
    <property type="term" value="P:nitrate assimilation"/>
    <property type="evidence" value="ECO:0007669"/>
    <property type="project" value="UniProtKB-KW"/>
</dbReference>
<evidence type="ECO:0000256" key="6">
    <source>
        <dbReference type="ARBA" id="ARBA00022989"/>
    </source>
</evidence>
<feature type="transmembrane region" description="Helical" evidence="11">
    <location>
        <begin position="217"/>
        <end position="242"/>
    </location>
</feature>
<comment type="caution">
    <text evidence="12">The sequence shown here is derived from an EMBL/GenBank/DDBJ whole genome shotgun (WGS) entry which is preliminary data.</text>
</comment>
<feature type="transmembrane region" description="Helical" evidence="11">
    <location>
        <begin position="182"/>
        <end position="205"/>
    </location>
</feature>
<evidence type="ECO:0000256" key="2">
    <source>
        <dbReference type="ARBA" id="ARBA00022448"/>
    </source>
</evidence>
<comment type="subcellular location">
    <subcellularLocation>
        <location evidence="1">Cell inner membrane</location>
        <topology evidence="1">Multi-pass membrane protein</topology>
    </subcellularLocation>
</comment>
<dbReference type="Pfam" id="PF01226">
    <property type="entry name" value="Form_Nir_trans"/>
    <property type="match status" value="1"/>
</dbReference>
<sequence>MPPLFAWSCNDLRYIAGHFLNFLFYFFCFYFLKDNQMFTDTINKCAANAARIARLSANNPLGFWVSSAMAGAYVGLGIILIFTLGNLLDPSVRPLVMGATFGIALTLVIIAGSELFTGHTMFLTFGVKAGSISHGQMWAILPQTWLGNLVGSVFVAMLYSWGGGSLLPVDTSIVHSVALAKTTAPAMVLFFKGALCNWLVCLAIWMALRTEGAAKFIAIWWCLLAFIASGYEHSIANMTLFALSWFGNHSEAYTLAGIGHNLLWVTLGNTLSGAVFMGLGYWYATPKANRPVADKFNQTETAAG</sequence>
<dbReference type="EMBL" id="ADWQ01000007">
    <property type="protein sequence ID" value="EFU35922.1"/>
    <property type="molecule type" value="Genomic_DNA"/>
</dbReference>
<feature type="transmembrane region" description="Helical" evidence="11">
    <location>
        <begin position="12"/>
        <end position="32"/>
    </location>
</feature>
<evidence type="ECO:0000256" key="11">
    <source>
        <dbReference type="SAM" id="Phobius"/>
    </source>
</evidence>
<gene>
    <name evidence="12" type="primary">nirC</name>
    <name evidence="12" type="ORF">HMPREF9350_02104</name>
</gene>
<evidence type="ECO:0000256" key="8">
    <source>
        <dbReference type="ARBA" id="ARBA00023136"/>
    </source>
</evidence>
<keyword evidence="8 11" id="KW-0472">Membrane</keyword>
<protein>
    <recommendedName>
        <fullName evidence="10">Nitrite transporter NirC</fullName>
    </recommendedName>
</protein>
<evidence type="ECO:0000256" key="10">
    <source>
        <dbReference type="ARBA" id="ARBA00071589"/>
    </source>
</evidence>
<dbReference type="AlphaFoldDB" id="A0AAN3MB84"/>
<evidence type="ECO:0000313" key="12">
    <source>
        <dbReference type="EMBL" id="EFU35922.1"/>
    </source>
</evidence>
<dbReference type="NCBIfam" id="TIGR00790">
    <property type="entry name" value="fnt"/>
    <property type="match status" value="1"/>
</dbReference>
<dbReference type="InterPro" id="IPR023271">
    <property type="entry name" value="Aquaporin-like"/>
</dbReference>
<feature type="transmembrane region" description="Helical" evidence="11">
    <location>
        <begin position="61"/>
        <end position="83"/>
    </location>
</feature>
<dbReference type="PROSITE" id="PS01005">
    <property type="entry name" value="FORMATE_NITRITE_TP_1"/>
    <property type="match status" value="1"/>
</dbReference>